<evidence type="ECO:0000313" key="1">
    <source>
        <dbReference type="EMBL" id="QHS96406.1"/>
    </source>
</evidence>
<dbReference type="AlphaFoldDB" id="A0A6C0BVZ7"/>
<name>A0A6C0BVZ7_9ZZZZ</name>
<reference evidence="1" key="1">
    <citation type="journal article" date="2020" name="Nature">
        <title>Giant virus diversity and host interactions through global metagenomics.</title>
        <authorList>
            <person name="Schulz F."/>
            <person name="Roux S."/>
            <person name="Paez-Espino D."/>
            <person name="Jungbluth S."/>
            <person name="Walsh D.A."/>
            <person name="Denef V.J."/>
            <person name="McMahon K.D."/>
            <person name="Konstantinidis K.T."/>
            <person name="Eloe-Fadrosh E.A."/>
            <person name="Kyrpides N.C."/>
            <person name="Woyke T."/>
        </authorList>
    </citation>
    <scope>NUCLEOTIDE SEQUENCE</scope>
    <source>
        <strain evidence="1">GVMAG-M-3300020166-18</strain>
    </source>
</reference>
<dbReference type="EMBL" id="MN739271">
    <property type="protein sequence ID" value="QHS96406.1"/>
    <property type="molecule type" value="Genomic_DNA"/>
</dbReference>
<accession>A0A6C0BVZ7</accession>
<protein>
    <submittedName>
        <fullName evidence="1">Uncharacterized protein</fullName>
    </submittedName>
</protein>
<proteinExistence type="predicted"/>
<organism evidence="1">
    <name type="scientific">viral metagenome</name>
    <dbReference type="NCBI Taxonomy" id="1070528"/>
    <lineage>
        <taxon>unclassified sequences</taxon>
        <taxon>metagenomes</taxon>
        <taxon>organismal metagenomes</taxon>
    </lineage>
</organism>
<sequence>MLVRTHNGDMKIINRNDYITNSDYYKKMVALKFNRHHVGKNNQIKNIISTILYG</sequence>